<keyword evidence="2" id="KW-0472">Membrane</keyword>
<feature type="compositionally biased region" description="Low complexity" evidence="1">
    <location>
        <begin position="55"/>
        <end position="65"/>
    </location>
</feature>
<feature type="region of interest" description="Disordered" evidence="1">
    <location>
        <begin position="1"/>
        <end position="68"/>
    </location>
</feature>
<evidence type="ECO:0000259" key="4">
    <source>
        <dbReference type="Pfam" id="PF13373"/>
    </source>
</evidence>
<reference evidence="5" key="2">
    <citation type="submission" date="2023-06" db="EMBL/GenBank/DDBJ databases">
        <authorList>
            <consortium name="Lawrence Berkeley National Laboratory"/>
            <person name="Haridas S."/>
            <person name="Hensen N."/>
            <person name="Bonometti L."/>
            <person name="Westerberg I."/>
            <person name="Brannstrom I.O."/>
            <person name="Guillou S."/>
            <person name="Cros-Aarteil S."/>
            <person name="Calhoun S."/>
            <person name="Kuo A."/>
            <person name="Mondo S."/>
            <person name="Pangilinan J."/>
            <person name="Riley R."/>
            <person name="Labutti K."/>
            <person name="Andreopoulos B."/>
            <person name="Lipzen A."/>
            <person name="Chen C."/>
            <person name="Yanf M."/>
            <person name="Daum C."/>
            <person name="Ng V."/>
            <person name="Clum A."/>
            <person name="Steindorff A."/>
            <person name="Ohm R."/>
            <person name="Martin F."/>
            <person name="Silar P."/>
            <person name="Natvig D."/>
            <person name="Lalanne C."/>
            <person name="Gautier V."/>
            <person name="Ament-Velasquez S.L."/>
            <person name="Kruys A."/>
            <person name="Hutchinson M.I."/>
            <person name="Powell A.J."/>
            <person name="Barry K."/>
            <person name="Miller A.N."/>
            <person name="Grigoriev I.V."/>
            <person name="Debuchy R."/>
            <person name="Gladieux P."/>
            <person name="Thoren M.H."/>
            <person name="Johannesson H."/>
        </authorList>
    </citation>
    <scope>NUCLEOTIDE SEQUENCE</scope>
    <source>
        <strain evidence="5">CBS 118394</strain>
    </source>
</reference>
<feature type="domain" description="DSC E3 ubiquitin ligase complex subunit 3 C-terminal" evidence="4">
    <location>
        <begin position="246"/>
        <end position="381"/>
    </location>
</feature>
<feature type="region of interest" description="Disordered" evidence="1">
    <location>
        <begin position="295"/>
        <end position="318"/>
    </location>
</feature>
<comment type="caution">
    <text evidence="5">The sequence shown here is derived from an EMBL/GenBank/DDBJ whole genome shotgun (WGS) entry which is preliminary data.</text>
</comment>
<dbReference type="Pfam" id="PF13373">
    <property type="entry name" value="Dsc3_C"/>
    <property type="match status" value="1"/>
</dbReference>
<accession>A0AAE0HXC7</accession>
<feature type="region of interest" description="Disordered" evidence="1">
    <location>
        <begin position="144"/>
        <end position="178"/>
    </location>
</feature>
<proteinExistence type="predicted"/>
<keyword evidence="2" id="KW-0812">Transmembrane</keyword>
<keyword evidence="2" id="KW-1133">Transmembrane helix</keyword>
<dbReference type="Proteomes" id="UP001283341">
    <property type="component" value="Unassembled WGS sequence"/>
</dbReference>
<sequence>MSSNGNNRGGDGSNRSGSSSSSSPTGSTRPLLSPSVPQPQPTATGLAPPSPLRPPLSRNPSSSSLFNTIPPLHLTVRFSASLPDLELDILNPHRTTVVALKHLIRGRLAADASSSSSSTAARGRLRFIHAGRILPDAAALSTVLRALPPPPPTSQSSHSSHNNGGQDPKGKGKSVEGRGSASALRVYVNCSIGDELSDKELAEEAAAAAIELPSSPSSQPLPALASRGTSPRPGLRLNTNTPEGPRGFDRLLQAGFTPAEVNTLRLQFRSIQAQRHTPDTMPSPDTMRRMEDNWMDNNNTAPGLTSGGGGGDGDETTAGVGEEANGLAGQVDVLICGMAIGFFFPLAAFGWLLREEGIWSKRMQVFVSLGALLSLSLGIVRTLTVDG</sequence>
<feature type="transmembrane region" description="Helical" evidence="2">
    <location>
        <begin position="331"/>
        <end position="353"/>
    </location>
</feature>
<dbReference type="AlphaFoldDB" id="A0AAE0HXC7"/>
<feature type="domain" description="DSC E3 ubiquitin ligase complex subunit 3 ubiquitin-like" evidence="3">
    <location>
        <begin position="73"/>
        <end position="195"/>
    </location>
</feature>
<feature type="compositionally biased region" description="Low complexity" evidence="1">
    <location>
        <begin position="13"/>
        <end position="35"/>
    </location>
</feature>
<dbReference type="GO" id="GO:0044695">
    <property type="term" value="C:Dsc E3 ubiquitin ligase complex"/>
    <property type="evidence" value="ECO:0007669"/>
    <property type="project" value="InterPro"/>
</dbReference>
<evidence type="ECO:0000313" key="6">
    <source>
        <dbReference type="Proteomes" id="UP001283341"/>
    </source>
</evidence>
<evidence type="ECO:0000256" key="2">
    <source>
        <dbReference type="SAM" id="Phobius"/>
    </source>
</evidence>
<dbReference type="EMBL" id="JAUEDM010000006">
    <property type="protein sequence ID" value="KAK3314623.1"/>
    <property type="molecule type" value="Genomic_DNA"/>
</dbReference>
<gene>
    <name evidence="5" type="ORF">B0H66DRAFT_563255</name>
</gene>
<dbReference type="InterPro" id="IPR025390">
    <property type="entry name" value="Dsc3_C"/>
</dbReference>
<evidence type="ECO:0000313" key="5">
    <source>
        <dbReference type="EMBL" id="KAK3314623.1"/>
    </source>
</evidence>
<reference evidence="5" key="1">
    <citation type="journal article" date="2023" name="Mol. Phylogenet. Evol.">
        <title>Genome-scale phylogeny and comparative genomics of the fungal order Sordariales.</title>
        <authorList>
            <person name="Hensen N."/>
            <person name="Bonometti L."/>
            <person name="Westerberg I."/>
            <person name="Brannstrom I.O."/>
            <person name="Guillou S."/>
            <person name="Cros-Aarteil S."/>
            <person name="Calhoun S."/>
            <person name="Haridas S."/>
            <person name="Kuo A."/>
            <person name="Mondo S."/>
            <person name="Pangilinan J."/>
            <person name="Riley R."/>
            <person name="LaButti K."/>
            <person name="Andreopoulos B."/>
            <person name="Lipzen A."/>
            <person name="Chen C."/>
            <person name="Yan M."/>
            <person name="Daum C."/>
            <person name="Ng V."/>
            <person name="Clum A."/>
            <person name="Steindorff A."/>
            <person name="Ohm R.A."/>
            <person name="Martin F."/>
            <person name="Silar P."/>
            <person name="Natvig D.O."/>
            <person name="Lalanne C."/>
            <person name="Gautier V."/>
            <person name="Ament-Velasquez S.L."/>
            <person name="Kruys A."/>
            <person name="Hutchinson M.I."/>
            <person name="Powell A.J."/>
            <person name="Barry K."/>
            <person name="Miller A.N."/>
            <person name="Grigoriev I.V."/>
            <person name="Debuchy R."/>
            <person name="Gladieux P."/>
            <person name="Hiltunen Thoren M."/>
            <person name="Johannesson H."/>
        </authorList>
    </citation>
    <scope>NUCLEOTIDE SEQUENCE</scope>
    <source>
        <strain evidence="5">CBS 118394</strain>
    </source>
</reference>
<dbReference type="Pfam" id="PF10302">
    <property type="entry name" value="Dsc3_N"/>
    <property type="match status" value="1"/>
</dbReference>
<dbReference type="InterPro" id="IPR019413">
    <property type="entry name" value="Dsc3_ub-like_dom"/>
</dbReference>
<dbReference type="InterPro" id="IPR045226">
    <property type="entry name" value="Dsc3"/>
</dbReference>
<name>A0AAE0HXC7_9PEZI</name>
<dbReference type="PANTHER" id="PTHR28049:SF1">
    <property type="entry name" value="DSC E3 UBIQUITIN LIGASE COMPLEX SUBUNIT 3"/>
    <property type="match status" value="1"/>
</dbReference>
<dbReference type="PANTHER" id="PTHR28049">
    <property type="entry name" value="TRANSMEMBRANE PROTEIN YOR223W"/>
    <property type="match status" value="1"/>
</dbReference>
<organism evidence="5 6">
    <name type="scientific">Apodospora peruviana</name>
    <dbReference type="NCBI Taxonomy" id="516989"/>
    <lineage>
        <taxon>Eukaryota</taxon>
        <taxon>Fungi</taxon>
        <taxon>Dikarya</taxon>
        <taxon>Ascomycota</taxon>
        <taxon>Pezizomycotina</taxon>
        <taxon>Sordariomycetes</taxon>
        <taxon>Sordariomycetidae</taxon>
        <taxon>Sordariales</taxon>
        <taxon>Lasiosphaeriaceae</taxon>
        <taxon>Apodospora</taxon>
    </lineage>
</organism>
<feature type="compositionally biased region" description="Low complexity" evidence="1">
    <location>
        <begin position="210"/>
        <end position="226"/>
    </location>
</feature>
<feature type="region of interest" description="Disordered" evidence="1">
    <location>
        <begin position="210"/>
        <end position="247"/>
    </location>
</feature>
<keyword evidence="6" id="KW-1185">Reference proteome</keyword>
<evidence type="ECO:0000256" key="1">
    <source>
        <dbReference type="SAM" id="MobiDB-lite"/>
    </source>
</evidence>
<feature type="transmembrane region" description="Helical" evidence="2">
    <location>
        <begin position="365"/>
        <end position="384"/>
    </location>
</feature>
<dbReference type="GO" id="GO:0005783">
    <property type="term" value="C:endoplasmic reticulum"/>
    <property type="evidence" value="ECO:0007669"/>
    <property type="project" value="TreeGrafter"/>
</dbReference>
<evidence type="ECO:0000259" key="3">
    <source>
        <dbReference type="Pfam" id="PF10302"/>
    </source>
</evidence>
<protein>
    <submittedName>
        <fullName evidence="5">DUF2407 C-terminal domain-containing protein</fullName>
    </submittedName>
</protein>